<name>A0AB39Q4E6_9ACTN</name>
<feature type="region of interest" description="Disordered" evidence="1">
    <location>
        <begin position="1"/>
        <end position="55"/>
    </location>
</feature>
<reference evidence="2" key="1">
    <citation type="submission" date="2024-07" db="EMBL/GenBank/DDBJ databases">
        <authorList>
            <person name="Yu S.T."/>
        </authorList>
    </citation>
    <scope>NUCLEOTIDE SEQUENCE</scope>
    <source>
        <strain evidence="2">R28</strain>
    </source>
</reference>
<evidence type="ECO:0000256" key="1">
    <source>
        <dbReference type="SAM" id="MobiDB-lite"/>
    </source>
</evidence>
<dbReference type="RefSeq" id="WP_369172764.1">
    <property type="nucleotide sequence ID" value="NZ_CP163439.1"/>
</dbReference>
<feature type="compositionally biased region" description="Basic and acidic residues" evidence="1">
    <location>
        <begin position="39"/>
        <end position="54"/>
    </location>
</feature>
<organism evidence="2">
    <name type="scientific">Streptomyces sp. R28</name>
    <dbReference type="NCBI Taxonomy" id="3238628"/>
    <lineage>
        <taxon>Bacteria</taxon>
        <taxon>Bacillati</taxon>
        <taxon>Actinomycetota</taxon>
        <taxon>Actinomycetes</taxon>
        <taxon>Kitasatosporales</taxon>
        <taxon>Streptomycetaceae</taxon>
        <taxon>Streptomyces</taxon>
    </lineage>
</organism>
<proteinExistence type="predicted"/>
<gene>
    <name evidence="2" type="ORF">AB5J49_34480</name>
</gene>
<dbReference type="AlphaFoldDB" id="A0AB39Q4E6"/>
<feature type="compositionally biased region" description="Acidic residues" evidence="1">
    <location>
        <begin position="1"/>
        <end position="13"/>
    </location>
</feature>
<accession>A0AB39Q4E6</accession>
<dbReference type="EMBL" id="CP163439">
    <property type="protein sequence ID" value="XDQ38052.1"/>
    <property type="molecule type" value="Genomic_DNA"/>
</dbReference>
<evidence type="ECO:0000313" key="2">
    <source>
        <dbReference type="EMBL" id="XDQ38052.1"/>
    </source>
</evidence>
<feature type="region of interest" description="Disordered" evidence="1">
    <location>
        <begin position="160"/>
        <end position="180"/>
    </location>
</feature>
<sequence length="198" mass="20973">MFELVEEASDDQAGDLGGAEAGDLGQAEGEGCGGVGGDDLDRQGDELGDDRPFGELDEVGAGLQHVRDEERGLGCAAEVAVVAAATVELLVRLGELVDRFTGVVGGDLPRGAVRRGVELVDLLAELPPHGGAVPELVLVGRGPLVAQHLENPLELVRQHHRHSRKHPRQTARPYTSLTSQGKSHWSTAVRKVYGLTCR</sequence>
<feature type="compositionally biased region" description="Basic residues" evidence="1">
    <location>
        <begin position="160"/>
        <end position="169"/>
    </location>
</feature>
<protein>
    <submittedName>
        <fullName evidence="2">Uncharacterized protein</fullName>
    </submittedName>
</protein>
<feature type="compositionally biased region" description="Gly residues" evidence="1">
    <location>
        <begin position="28"/>
        <end position="37"/>
    </location>
</feature>